<dbReference type="EMBL" id="JBHTJI010000001">
    <property type="protein sequence ID" value="MFD0990198.1"/>
    <property type="molecule type" value="Genomic_DNA"/>
</dbReference>
<dbReference type="PROSITE" id="PS51257">
    <property type="entry name" value="PROKAR_LIPOPROTEIN"/>
    <property type="match status" value="1"/>
</dbReference>
<protein>
    <recommendedName>
        <fullName evidence="3">Lipoprotein</fullName>
    </recommendedName>
</protein>
<organism evidence="1 2">
    <name type="scientific">Mariniflexile jejuense</name>
    <dbReference type="NCBI Taxonomy" id="1173582"/>
    <lineage>
        <taxon>Bacteria</taxon>
        <taxon>Pseudomonadati</taxon>
        <taxon>Bacteroidota</taxon>
        <taxon>Flavobacteriia</taxon>
        <taxon>Flavobacteriales</taxon>
        <taxon>Flavobacteriaceae</taxon>
        <taxon>Mariniflexile</taxon>
    </lineage>
</organism>
<accession>A0ABW3JKW0</accession>
<proteinExistence type="predicted"/>
<comment type="caution">
    <text evidence="1">The sequence shown here is derived from an EMBL/GenBank/DDBJ whole genome shotgun (WGS) entry which is preliminary data.</text>
</comment>
<gene>
    <name evidence="1" type="ORF">ACFQ1R_08830</name>
</gene>
<dbReference type="RefSeq" id="WP_379925791.1">
    <property type="nucleotide sequence ID" value="NZ_JBHTJI010000001.1"/>
</dbReference>
<name>A0ABW3JKW0_9FLAO</name>
<sequence length="287" mass="30427">MKTLKVLLVLVAIGFMSCESKSTSDDDLSASSTVNSEVIVEDIESVLDNVSIYSDASFGIGITSKTVSSSKEAEAVNKRGRSGFFKDCADITIEIANGTITTTIAFSGECEDYDGNIITGTIKKIRAISDTSKERTLIIENLTINGYVINGTKTYFYTTSNDNGNPALTSSVDISVETDEGTITKVGTRTIEITAGADTDSCYDDEKTITGSSTITLANGATFTVEITTPLIQPAGCRYIASGVKQYTNANGTVTVDYGDGTCDNIATKTALDGTVTELQIGKKRHH</sequence>
<dbReference type="Proteomes" id="UP001597061">
    <property type="component" value="Unassembled WGS sequence"/>
</dbReference>
<evidence type="ECO:0008006" key="3">
    <source>
        <dbReference type="Google" id="ProtNLM"/>
    </source>
</evidence>
<reference evidence="2" key="1">
    <citation type="journal article" date="2019" name="Int. J. Syst. Evol. Microbiol.">
        <title>The Global Catalogue of Microorganisms (GCM) 10K type strain sequencing project: providing services to taxonomists for standard genome sequencing and annotation.</title>
        <authorList>
            <consortium name="The Broad Institute Genomics Platform"/>
            <consortium name="The Broad Institute Genome Sequencing Center for Infectious Disease"/>
            <person name="Wu L."/>
            <person name="Ma J."/>
        </authorList>
    </citation>
    <scope>NUCLEOTIDE SEQUENCE [LARGE SCALE GENOMIC DNA]</scope>
    <source>
        <strain evidence="2">CCUG 62414</strain>
    </source>
</reference>
<evidence type="ECO:0000313" key="1">
    <source>
        <dbReference type="EMBL" id="MFD0990198.1"/>
    </source>
</evidence>
<evidence type="ECO:0000313" key="2">
    <source>
        <dbReference type="Proteomes" id="UP001597061"/>
    </source>
</evidence>
<keyword evidence="2" id="KW-1185">Reference proteome</keyword>